<evidence type="ECO:0000256" key="3">
    <source>
        <dbReference type="ARBA" id="ARBA00022722"/>
    </source>
</evidence>
<evidence type="ECO:0000256" key="5">
    <source>
        <dbReference type="ARBA" id="ARBA00022801"/>
    </source>
</evidence>
<keyword evidence="5" id="KW-0378">Hydrolase</keyword>
<dbReference type="OrthoDB" id="9395730at2759"/>
<organism evidence="8 9">
    <name type="scientific">Scopus umbretta</name>
    <name type="common">Hammerkop</name>
    <dbReference type="NCBI Taxonomy" id="33581"/>
    <lineage>
        <taxon>Eukaryota</taxon>
        <taxon>Metazoa</taxon>
        <taxon>Chordata</taxon>
        <taxon>Craniata</taxon>
        <taxon>Vertebrata</taxon>
        <taxon>Euteleostomi</taxon>
        <taxon>Archelosauria</taxon>
        <taxon>Archosauria</taxon>
        <taxon>Dinosauria</taxon>
        <taxon>Saurischia</taxon>
        <taxon>Theropoda</taxon>
        <taxon>Coelurosauria</taxon>
        <taxon>Aves</taxon>
        <taxon>Neognathae</taxon>
        <taxon>Neoaves</taxon>
        <taxon>Aequornithes</taxon>
        <taxon>Pelecaniformes</taxon>
        <taxon>Scopidae</taxon>
        <taxon>Scopus</taxon>
    </lineage>
</organism>
<dbReference type="Gene3D" id="3.30.70.270">
    <property type="match status" value="1"/>
</dbReference>
<dbReference type="InterPro" id="IPR010661">
    <property type="entry name" value="RVT_thumb"/>
</dbReference>
<dbReference type="PANTHER" id="PTHR41694">
    <property type="entry name" value="ENDOGENOUS RETROVIRUS GROUP K MEMBER POL PROTEIN"/>
    <property type="match status" value="1"/>
</dbReference>
<feature type="domain" description="Reverse transcriptase thumb" evidence="7">
    <location>
        <begin position="1"/>
        <end position="47"/>
    </location>
</feature>
<gene>
    <name evidence="8" type="primary">Ervk18_1</name>
    <name evidence="8" type="ORF">SCOUMB_R12926</name>
</gene>
<evidence type="ECO:0000256" key="6">
    <source>
        <dbReference type="ARBA" id="ARBA00022918"/>
    </source>
</evidence>
<dbReference type="Pfam" id="PF06817">
    <property type="entry name" value="RVT_thumb"/>
    <property type="match status" value="1"/>
</dbReference>
<dbReference type="InterPro" id="IPR043128">
    <property type="entry name" value="Rev_trsase/Diguanyl_cyclase"/>
</dbReference>
<reference evidence="8 9" key="1">
    <citation type="submission" date="2020-02" db="EMBL/GenBank/DDBJ databases">
        <title>Bird 10,000 Genomes (B10K) Project - Family phase.</title>
        <authorList>
            <person name="Zhang G."/>
        </authorList>
    </citation>
    <scope>NUCLEOTIDE SEQUENCE [LARGE SCALE GENOMIC DNA]</scope>
    <source>
        <strain evidence="8">B10K-DU-002-70</strain>
        <tissue evidence="8">Muscle</tissue>
    </source>
</reference>
<sequence>QKLAGIINWIRPYLGLTSSQLRPLLELLKGDTDIAAPRSLTPEAKQTVEMVERAIQEKHVWRIEMTVAVQVFVLIDDTIPFAMNVQWNPDWEDPLHVL</sequence>
<dbReference type="EMBL" id="VZTL01041568">
    <property type="protein sequence ID" value="NXX58106.1"/>
    <property type="molecule type" value="Genomic_DNA"/>
</dbReference>
<dbReference type="GO" id="GO:0003964">
    <property type="term" value="F:RNA-directed DNA polymerase activity"/>
    <property type="evidence" value="ECO:0007669"/>
    <property type="project" value="UniProtKB-KW"/>
</dbReference>
<dbReference type="GO" id="GO:0035613">
    <property type="term" value="F:RNA stem-loop binding"/>
    <property type="evidence" value="ECO:0007669"/>
    <property type="project" value="TreeGrafter"/>
</dbReference>
<dbReference type="Proteomes" id="UP000539032">
    <property type="component" value="Unassembled WGS sequence"/>
</dbReference>
<dbReference type="GO" id="GO:0004519">
    <property type="term" value="F:endonuclease activity"/>
    <property type="evidence" value="ECO:0007669"/>
    <property type="project" value="UniProtKB-KW"/>
</dbReference>
<dbReference type="SUPFAM" id="SSF56672">
    <property type="entry name" value="DNA/RNA polymerases"/>
    <property type="match status" value="1"/>
</dbReference>
<keyword evidence="3" id="KW-0540">Nuclease</keyword>
<dbReference type="PANTHER" id="PTHR41694:SF3">
    <property type="entry name" value="RNA-DIRECTED DNA POLYMERASE-RELATED"/>
    <property type="match status" value="1"/>
</dbReference>
<feature type="non-terminal residue" evidence="8">
    <location>
        <position position="1"/>
    </location>
</feature>
<keyword evidence="2" id="KW-0548">Nucleotidyltransferase</keyword>
<comment type="caution">
    <text evidence="8">The sequence shown here is derived from an EMBL/GenBank/DDBJ whole genome shotgun (WGS) entry which is preliminary data.</text>
</comment>
<name>A0A7L4HXH9_SCOUM</name>
<evidence type="ECO:0000313" key="8">
    <source>
        <dbReference type="EMBL" id="NXX58106.1"/>
    </source>
</evidence>
<proteinExistence type="predicted"/>
<keyword evidence="4" id="KW-0255">Endonuclease</keyword>
<keyword evidence="9" id="KW-1185">Reference proteome</keyword>
<keyword evidence="1" id="KW-0808">Transferase</keyword>
<evidence type="ECO:0000256" key="2">
    <source>
        <dbReference type="ARBA" id="ARBA00022695"/>
    </source>
</evidence>
<evidence type="ECO:0000256" key="4">
    <source>
        <dbReference type="ARBA" id="ARBA00022759"/>
    </source>
</evidence>
<dbReference type="GO" id="GO:0016787">
    <property type="term" value="F:hydrolase activity"/>
    <property type="evidence" value="ECO:0007669"/>
    <property type="project" value="UniProtKB-KW"/>
</dbReference>
<evidence type="ECO:0000256" key="1">
    <source>
        <dbReference type="ARBA" id="ARBA00022679"/>
    </source>
</evidence>
<evidence type="ECO:0000313" key="9">
    <source>
        <dbReference type="Proteomes" id="UP000539032"/>
    </source>
</evidence>
<feature type="non-terminal residue" evidence="8">
    <location>
        <position position="98"/>
    </location>
</feature>
<dbReference type="AlphaFoldDB" id="A0A7L4HXH9"/>
<protein>
    <submittedName>
        <fullName evidence="8">POK18 protein</fullName>
    </submittedName>
</protein>
<keyword evidence="6" id="KW-0695">RNA-directed DNA polymerase</keyword>
<accession>A0A7L4HXH9</accession>
<dbReference type="InterPro" id="IPR043502">
    <property type="entry name" value="DNA/RNA_pol_sf"/>
</dbReference>
<evidence type="ECO:0000259" key="7">
    <source>
        <dbReference type="Pfam" id="PF06817"/>
    </source>
</evidence>